<dbReference type="OrthoDB" id="5578278at2759"/>
<evidence type="ECO:0000256" key="6">
    <source>
        <dbReference type="ARBA" id="ARBA00023054"/>
    </source>
</evidence>
<dbReference type="OMA" id="GCYPEKY"/>
<dbReference type="InterPro" id="IPR015943">
    <property type="entry name" value="WD40/YVTN_repeat-like_dom_sf"/>
</dbReference>
<dbReference type="InterPro" id="IPR000195">
    <property type="entry name" value="Rab-GAP-TBC_dom"/>
</dbReference>
<reference evidence="12 13" key="1">
    <citation type="journal article" date="2007" name="Nature">
        <title>Evolution of genes and genomes on the Drosophila phylogeny.</title>
        <authorList>
            <consortium name="Drosophila 12 Genomes Consortium"/>
            <person name="Clark A.G."/>
            <person name="Eisen M.B."/>
            <person name="Smith D.R."/>
            <person name="Bergman C.M."/>
            <person name="Oliver B."/>
            <person name="Markow T.A."/>
            <person name="Kaufman T.C."/>
            <person name="Kellis M."/>
            <person name="Gelbart W."/>
            <person name="Iyer V.N."/>
            <person name="Pollard D.A."/>
            <person name="Sackton T.B."/>
            <person name="Larracuente A.M."/>
            <person name="Singh N.D."/>
            <person name="Abad J.P."/>
            <person name="Abt D.N."/>
            <person name="Adryan B."/>
            <person name="Aguade M."/>
            <person name="Akashi H."/>
            <person name="Anderson W.W."/>
            <person name="Aquadro C.F."/>
            <person name="Ardell D.H."/>
            <person name="Arguello R."/>
            <person name="Artieri C.G."/>
            <person name="Barbash D.A."/>
            <person name="Barker D."/>
            <person name="Barsanti P."/>
            <person name="Batterham P."/>
            <person name="Batzoglou S."/>
            <person name="Begun D."/>
            <person name="Bhutkar A."/>
            <person name="Blanco E."/>
            <person name="Bosak S.A."/>
            <person name="Bradley R.K."/>
            <person name="Brand A.D."/>
            <person name="Brent M.R."/>
            <person name="Brooks A.N."/>
            <person name="Brown R.H."/>
            <person name="Butlin R.K."/>
            <person name="Caggese C."/>
            <person name="Calvi B.R."/>
            <person name="Bernardo de Carvalho A."/>
            <person name="Caspi A."/>
            <person name="Castrezana S."/>
            <person name="Celniker S.E."/>
            <person name="Chang J.L."/>
            <person name="Chapple C."/>
            <person name="Chatterji S."/>
            <person name="Chinwalla A."/>
            <person name="Civetta A."/>
            <person name="Clifton S.W."/>
            <person name="Comeron J.M."/>
            <person name="Costello J.C."/>
            <person name="Coyne J.A."/>
            <person name="Daub J."/>
            <person name="David R.G."/>
            <person name="Delcher A.L."/>
            <person name="Delehaunty K."/>
            <person name="Do C.B."/>
            <person name="Ebling H."/>
            <person name="Edwards K."/>
            <person name="Eickbush T."/>
            <person name="Evans J.D."/>
            <person name="Filipski A."/>
            <person name="Findeiss S."/>
            <person name="Freyhult E."/>
            <person name="Fulton L."/>
            <person name="Fulton R."/>
            <person name="Garcia A.C."/>
            <person name="Gardiner A."/>
            <person name="Garfield D.A."/>
            <person name="Garvin B.E."/>
            <person name="Gibson G."/>
            <person name="Gilbert D."/>
            <person name="Gnerre S."/>
            <person name="Godfrey J."/>
            <person name="Good R."/>
            <person name="Gotea V."/>
            <person name="Gravely B."/>
            <person name="Greenberg A.J."/>
            <person name="Griffiths-Jones S."/>
            <person name="Gross S."/>
            <person name="Guigo R."/>
            <person name="Gustafson E.A."/>
            <person name="Haerty W."/>
            <person name="Hahn M.W."/>
            <person name="Halligan D.L."/>
            <person name="Halpern A.L."/>
            <person name="Halter G.M."/>
            <person name="Han M.V."/>
            <person name="Heger A."/>
            <person name="Hillier L."/>
            <person name="Hinrichs A.S."/>
            <person name="Holmes I."/>
            <person name="Hoskins R.A."/>
            <person name="Hubisz M.J."/>
            <person name="Hultmark D."/>
            <person name="Huntley M.A."/>
            <person name="Jaffe D.B."/>
            <person name="Jagadeeshan S."/>
            <person name="Jeck W.R."/>
            <person name="Johnson J."/>
            <person name="Jones C.D."/>
            <person name="Jordan W.C."/>
            <person name="Karpen G.H."/>
            <person name="Kataoka E."/>
            <person name="Keightley P.D."/>
            <person name="Kheradpour P."/>
            <person name="Kirkness E.F."/>
            <person name="Koerich L.B."/>
            <person name="Kristiansen K."/>
            <person name="Kudrna D."/>
            <person name="Kulathinal R.J."/>
            <person name="Kumar S."/>
            <person name="Kwok R."/>
            <person name="Lander E."/>
            <person name="Langley C.H."/>
            <person name="Lapoint R."/>
            <person name="Lazzaro B.P."/>
            <person name="Lee S.J."/>
            <person name="Levesque L."/>
            <person name="Li R."/>
            <person name="Lin C.F."/>
            <person name="Lin M.F."/>
            <person name="Lindblad-Toh K."/>
            <person name="Llopart A."/>
            <person name="Long M."/>
            <person name="Low L."/>
            <person name="Lozovsky E."/>
            <person name="Lu J."/>
            <person name="Luo M."/>
            <person name="Machado C.A."/>
            <person name="Makalowski W."/>
            <person name="Marzo M."/>
            <person name="Matsuda M."/>
            <person name="Matzkin L."/>
            <person name="McAllister B."/>
            <person name="McBride C.S."/>
            <person name="McKernan B."/>
            <person name="McKernan K."/>
            <person name="Mendez-Lago M."/>
            <person name="Minx P."/>
            <person name="Mollenhauer M.U."/>
            <person name="Montooth K."/>
            <person name="Mount S.M."/>
            <person name="Mu X."/>
            <person name="Myers E."/>
            <person name="Negre B."/>
            <person name="Newfeld S."/>
            <person name="Nielsen R."/>
            <person name="Noor M.A."/>
            <person name="O'Grady P."/>
            <person name="Pachter L."/>
            <person name="Papaceit M."/>
            <person name="Parisi M.J."/>
            <person name="Parisi M."/>
            <person name="Parts L."/>
            <person name="Pedersen J.S."/>
            <person name="Pesole G."/>
            <person name="Phillippy A.M."/>
            <person name="Ponting C.P."/>
            <person name="Pop M."/>
            <person name="Porcelli D."/>
            <person name="Powell J.R."/>
            <person name="Prohaska S."/>
            <person name="Pruitt K."/>
            <person name="Puig M."/>
            <person name="Quesneville H."/>
            <person name="Ram K.R."/>
            <person name="Rand D."/>
            <person name="Rasmussen M.D."/>
            <person name="Reed L.K."/>
            <person name="Reenan R."/>
            <person name="Reily A."/>
            <person name="Remington K.A."/>
            <person name="Rieger T.T."/>
            <person name="Ritchie M.G."/>
            <person name="Robin C."/>
            <person name="Rogers Y.H."/>
            <person name="Rohde C."/>
            <person name="Rozas J."/>
            <person name="Rubenfield M.J."/>
            <person name="Ruiz A."/>
            <person name="Russo S."/>
            <person name="Salzberg S.L."/>
            <person name="Sanchez-Gracia A."/>
            <person name="Saranga D.J."/>
            <person name="Sato H."/>
            <person name="Schaeffer S.W."/>
            <person name="Schatz M.C."/>
            <person name="Schlenke T."/>
            <person name="Schwartz R."/>
            <person name="Segarra C."/>
            <person name="Singh R.S."/>
            <person name="Sirot L."/>
            <person name="Sirota M."/>
            <person name="Sisneros N.B."/>
            <person name="Smith C.D."/>
            <person name="Smith T.F."/>
            <person name="Spieth J."/>
            <person name="Stage D.E."/>
            <person name="Stark A."/>
            <person name="Stephan W."/>
            <person name="Strausberg R.L."/>
            <person name="Strempel S."/>
            <person name="Sturgill D."/>
            <person name="Sutton G."/>
            <person name="Sutton G.G."/>
            <person name="Tao W."/>
            <person name="Teichmann S."/>
            <person name="Tobari Y.N."/>
            <person name="Tomimura Y."/>
            <person name="Tsolas J.M."/>
            <person name="Valente V.L."/>
            <person name="Venter E."/>
            <person name="Venter J.C."/>
            <person name="Vicario S."/>
            <person name="Vieira F.G."/>
            <person name="Vilella A.J."/>
            <person name="Villasante A."/>
            <person name="Walenz B."/>
            <person name="Wang J."/>
            <person name="Wasserman M."/>
            <person name="Watts T."/>
            <person name="Wilson D."/>
            <person name="Wilson R.K."/>
            <person name="Wing R.A."/>
            <person name="Wolfner M.F."/>
            <person name="Wong A."/>
            <person name="Wong G.K."/>
            <person name="Wu C.I."/>
            <person name="Wu G."/>
            <person name="Yamamoto D."/>
            <person name="Yang H.P."/>
            <person name="Yang S.P."/>
            <person name="Yorke J.A."/>
            <person name="Yoshida K."/>
            <person name="Zdobnov E."/>
            <person name="Zhang P."/>
            <person name="Zhang Y."/>
            <person name="Zimin A.V."/>
            <person name="Baldwin J."/>
            <person name="Abdouelleil A."/>
            <person name="Abdulkadir J."/>
            <person name="Abebe A."/>
            <person name="Abera B."/>
            <person name="Abreu J."/>
            <person name="Acer S.C."/>
            <person name="Aftuck L."/>
            <person name="Alexander A."/>
            <person name="An P."/>
            <person name="Anderson E."/>
            <person name="Anderson S."/>
            <person name="Arachi H."/>
            <person name="Azer M."/>
            <person name="Bachantsang P."/>
            <person name="Barry A."/>
            <person name="Bayul T."/>
            <person name="Berlin A."/>
            <person name="Bessette D."/>
            <person name="Bloom T."/>
            <person name="Blye J."/>
            <person name="Boguslavskiy L."/>
            <person name="Bonnet C."/>
            <person name="Boukhgalter B."/>
            <person name="Bourzgui I."/>
            <person name="Brown A."/>
            <person name="Cahill P."/>
            <person name="Channer S."/>
            <person name="Cheshatsang Y."/>
            <person name="Chuda L."/>
            <person name="Citroen M."/>
            <person name="Collymore A."/>
            <person name="Cooke P."/>
            <person name="Costello M."/>
            <person name="D'Aco K."/>
            <person name="Daza R."/>
            <person name="De Haan G."/>
            <person name="DeGray S."/>
            <person name="DeMaso C."/>
            <person name="Dhargay N."/>
            <person name="Dooley K."/>
            <person name="Dooley E."/>
            <person name="Doricent M."/>
            <person name="Dorje P."/>
            <person name="Dorjee K."/>
            <person name="Dupes A."/>
            <person name="Elong R."/>
            <person name="Falk J."/>
            <person name="Farina A."/>
            <person name="Faro S."/>
            <person name="Ferguson D."/>
            <person name="Fisher S."/>
            <person name="Foley C.D."/>
            <person name="Franke A."/>
            <person name="Friedrich D."/>
            <person name="Gadbois L."/>
            <person name="Gearin G."/>
            <person name="Gearin C.R."/>
            <person name="Giannoukos G."/>
            <person name="Goode T."/>
            <person name="Graham J."/>
            <person name="Grandbois E."/>
            <person name="Grewal S."/>
            <person name="Gyaltsen K."/>
            <person name="Hafez N."/>
            <person name="Hagos B."/>
            <person name="Hall J."/>
            <person name="Henson C."/>
            <person name="Hollinger A."/>
            <person name="Honan T."/>
            <person name="Huard M.D."/>
            <person name="Hughes L."/>
            <person name="Hurhula B."/>
            <person name="Husby M.E."/>
            <person name="Kamat A."/>
            <person name="Kanga B."/>
            <person name="Kashin S."/>
            <person name="Khazanovich D."/>
            <person name="Kisner P."/>
            <person name="Lance K."/>
            <person name="Lara M."/>
            <person name="Lee W."/>
            <person name="Lennon N."/>
            <person name="Letendre F."/>
            <person name="LeVine R."/>
            <person name="Lipovsky A."/>
            <person name="Liu X."/>
            <person name="Liu J."/>
            <person name="Liu S."/>
            <person name="Lokyitsang T."/>
            <person name="Lokyitsang Y."/>
            <person name="Lubonja R."/>
            <person name="Lui A."/>
            <person name="MacDonald P."/>
            <person name="Magnisalis V."/>
            <person name="Maru K."/>
            <person name="Matthews C."/>
            <person name="McCusker W."/>
            <person name="McDonough S."/>
            <person name="Mehta T."/>
            <person name="Meldrim J."/>
            <person name="Meneus L."/>
            <person name="Mihai O."/>
            <person name="Mihalev A."/>
            <person name="Mihova T."/>
            <person name="Mittelman R."/>
            <person name="Mlenga V."/>
            <person name="Montmayeur A."/>
            <person name="Mulrain L."/>
            <person name="Navidi A."/>
            <person name="Naylor J."/>
            <person name="Negash T."/>
            <person name="Nguyen T."/>
            <person name="Nguyen N."/>
            <person name="Nicol R."/>
            <person name="Norbu C."/>
            <person name="Norbu N."/>
            <person name="Novod N."/>
            <person name="O'Neill B."/>
            <person name="Osman S."/>
            <person name="Markiewicz E."/>
            <person name="Oyono O.L."/>
            <person name="Patti C."/>
            <person name="Phunkhang P."/>
            <person name="Pierre F."/>
            <person name="Priest M."/>
            <person name="Raghuraman S."/>
            <person name="Rege F."/>
            <person name="Reyes R."/>
            <person name="Rise C."/>
            <person name="Rogov P."/>
            <person name="Ross K."/>
            <person name="Ryan E."/>
            <person name="Settipalli S."/>
            <person name="Shea T."/>
            <person name="Sherpa N."/>
            <person name="Shi L."/>
            <person name="Shih D."/>
            <person name="Sparrow T."/>
            <person name="Spaulding J."/>
            <person name="Stalker J."/>
            <person name="Stange-Thomann N."/>
            <person name="Stavropoulos S."/>
            <person name="Stone C."/>
            <person name="Strader C."/>
            <person name="Tesfaye S."/>
            <person name="Thomson T."/>
            <person name="Thoulutsang Y."/>
            <person name="Thoulutsang D."/>
            <person name="Topham K."/>
            <person name="Topping I."/>
            <person name="Tsamla T."/>
            <person name="Vassiliev H."/>
            <person name="Vo A."/>
            <person name="Wangchuk T."/>
            <person name="Wangdi T."/>
            <person name="Weiand M."/>
            <person name="Wilkinson J."/>
            <person name="Wilson A."/>
            <person name="Yadav S."/>
            <person name="Young G."/>
            <person name="Yu Q."/>
            <person name="Zembek L."/>
            <person name="Zhong D."/>
            <person name="Zimmer A."/>
            <person name="Zwirko Z."/>
            <person name="Jaffe D.B."/>
            <person name="Alvarez P."/>
            <person name="Brockman W."/>
            <person name="Butler J."/>
            <person name="Chin C."/>
            <person name="Gnerre S."/>
            <person name="Grabherr M."/>
            <person name="Kleber M."/>
            <person name="Mauceli E."/>
            <person name="MacCallum I."/>
        </authorList>
    </citation>
    <scope>NUCLEOTIDE SEQUENCE [LARGE SCALE GENOMIC DNA]</scope>
    <source>
        <strain evidence="13">Tai18E2 / Tucson 14021-0261.01</strain>
    </source>
</reference>
<dbReference type="PhylomeDB" id="B4PBW4"/>
<dbReference type="AlphaFoldDB" id="B4PBW4"/>
<name>B4PBW4_DROYA</name>
<feature type="coiled-coil region" evidence="9">
    <location>
        <begin position="845"/>
        <end position="942"/>
    </location>
</feature>
<dbReference type="Gene3D" id="1.10.472.80">
    <property type="entry name" value="Ypt/Rab-GAP domain of gyp1p, domain 3"/>
    <property type="match status" value="1"/>
</dbReference>
<dbReference type="SUPFAM" id="SSF47923">
    <property type="entry name" value="Ypt/Rab-GAP domain of gyp1p"/>
    <property type="match status" value="1"/>
</dbReference>
<dbReference type="InterPro" id="IPR035969">
    <property type="entry name" value="Rab-GAP_TBC_sf"/>
</dbReference>
<reference evidence="12 13" key="2">
    <citation type="journal article" date="2007" name="PLoS Biol.">
        <title>Principles of genome evolution in the Drosophila melanogaster species group.</title>
        <authorList>
            <person name="Ranz J.M."/>
            <person name="Maurin D."/>
            <person name="Chan Y.S."/>
            <person name="von Grotthuss M."/>
            <person name="Hillier L.W."/>
            <person name="Roote J."/>
            <person name="Ashburner M."/>
            <person name="Bergman C.M."/>
        </authorList>
    </citation>
    <scope>NUCLEOTIDE SEQUENCE [LARGE SCALE GENOMIC DNA]</scope>
    <source>
        <strain evidence="13">Tai18E2 / Tucson 14021-0261.01</strain>
    </source>
</reference>
<keyword evidence="4" id="KW-0853">WD repeat</keyword>
<keyword evidence="3" id="KW-0963">Cytoplasm</keyword>
<keyword evidence="8" id="KW-0966">Cell projection</keyword>
<dbReference type="PROSITE" id="PS50086">
    <property type="entry name" value="TBC_RABGAP"/>
    <property type="match status" value="1"/>
</dbReference>
<keyword evidence="6 9" id="KW-0175">Coiled coil</keyword>
<evidence type="ECO:0000256" key="9">
    <source>
        <dbReference type="SAM" id="Coils"/>
    </source>
</evidence>
<keyword evidence="13" id="KW-1185">Reference proteome</keyword>
<dbReference type="GO" id="GO:0005813">
    <property type="term" value="C:centrosome"/>
    <property type="evidence" value="ECO:0007669"/>
    <property type="project" value="UniProtKB-SubCell"/>
</dbReference>
<evidence type="ECO:0000256" key="8">
    <source>
        <dbReference type="ARBA" id="ARBA00023273"/>
    </source>
</evidence>
<dbReference type="Proteomes" id="UP000002282">
    <property type="component" value="Chromosome 2R"/>
</dbReference>
<dbReference type="InterPro" id="IPR051570">
    <property type="entry name" value="TBC1_cilium_biogenesis"/>
</dbReference>
<keyword evidence="7" id="KW-0206">Cytoskeleton</keyword>
<dbReference type="PANTHER" id="PTHR19853">
    <property type="entry name" value="WD REPEAT CONTAINING PROTEIN 3 WDR3"/>
    <property type="match status" value="1"/>
</dbReference>
<accession>B4PBW4</accession>
<dbReference type="KEGG" id="dya:Dyak_GE11407"/>
<evidence type="ECO:0000256" key="4">
    <source>
        <dbReference type="ARBA" id="ARBA00022574"/>
    </source>
</evidence>
<dbReference type="eggNOG" id="KOG1093">
    <property type="taxonomic scope" value="Eukaryota"/>
</dbReference>
<evidence type="ECO:0000259" key="11">
    <source>
        <dbReference type="PROSITE" id="PS50086"/>
    </source>
</evidence>
<feature type="domain" description="Rab-GAP TBC" evidence="11">
    <location>
        <begin position="500"/>
        <end position="675"/>
    </location>
</feature>
<dbReference type="Pfam" id="PF00566">
    <property type="entry name" value="RabGAP-TBC"/>
    <property type="match status" value="1"/>
</dbReference>
<dbReference type="PANTHER" id="PTHR19853:SF1">
    <property type="entry name" value="TBC1 DOMAIN FAMILY MEMBER 31"/>
    <property type="match status" value="1"/>
</dbReference>
<evidence type="ECO:0000313" key="12">
    <source>
        <dbReference type="EMBL" id="EDW92618.1"/>
    </source>
</evidence>
<evidence type="ECO:0000313" key="13">
    <source>
        <dbReference type="Proteomes" id="UP000002282"/>
    </source>
</evidence>
<evidence type="ECO:0000256" key="3">
    <source>
        <dbReference type="ARBA" id="ARBA00022490"/>
    </source>
</evidence>
<keyword evidence="5" id="KW-0677">Repeat</keyword>
<protein>
    <recommendedName>
        <fullName evidence="11">Rab-GAP TBC domain-containing protein</fullName>
    </recommendedName>
</protein>
<dbReference type="Gene3D" id="2.130.10.10">
    <property type="entry name" value="YVTN repeat-like/Quinoprotein amine dehydrogenase"/>
    <property type="match status" value="1"/>
</dbReference>
<dbReference type="GO" id="GO:0060271">
    <property type="term" value="P:cilium assembly"/>
    <property type="evidence" value="ECO:0007669"/>
    <property type="project" value="TreeGrafter"/>
</dbReference>
<organism evidence="12 13">
    <name type="scientific">Drosophila yakuba</name>
    <name type="common">Fruit fly</name>
    <dbReference type="NCBI Taxonomy" id="7245"/>
    <lineage>
        <taxon>Eukaryota</taxon>
        <taxon>Metazoa</taxon>
        <taxon>Ecdysozoa</taxon>
        <taxon>Arthropoda</taxon>
        <taxon>Hexapoda</taxon>
        <taxon>Insecta</taxon>
        <taxon>Pterygota</taxon>
        <taxon>Neoptera</taxon>
        <taxon>Endopterygota</taxon>
        <taxon>Diptera</taxon>
        <taxon>Brachycera</taxon>
        <taxon>Muscomorpha</taxon>
        <taxon>Ephydroidea</taxon>
        <taxon>Drosophilidae</taxon>
        <taxon>Drosophila</taxon>
        <taxon>Sophophora</taxon>
    </lineage>
</organism>
<dbReference type="EMBL" id="CM000158">
    <property type="protein sequence ID" value="EDW92618.1"/>
    <property type="molecule type" value="Genomic_DNA"/>
</dbReference>
<comment type="subcellular location">
    <subcellularLocation>
        <location evidence="1">Cell projection</location>
        <location evidence="1">Cilium</location>
    </subcellularLocation>
    <subcellularLocation>
        <location evidence="2">Cytoplasm</location>
        <location evidence="2">Cytoskeleton</location>
        <location evidence="2">Microtubule organizing center</location>
        <location evidence="2">Centrosome</location>
    </subcellularLocation>
</comment>
<evidence type="ECO:0000256" key="7">
    <source>
        <dbReference type="ARBA" id="ARBA00023212"/>
    </source>
</evidence>
<dbReference type="HOGENOM" id="CLU_003330_0_0_1"/>
<sequence length="990" mass="115089">MDRIIKSEFKKEEITGIPAVTLHGIENSMQDDGDDHTDVEEDLTEEELELLTHQDADTGDSDVTLTQPEEAARSVPLSDAPMRKYPFKLKQSESGNVLTVHHTIKEAGQPVRIQIAACCFNELSNKLVVIDKRGNVFVFDFVRKRYWRLGFRMPKAKLIRQSPLHASDYIVGNKTGHIYIIDVDNSILGVHAEVGSAALEELSWSNRLPNARTSNALMRFGSDALLVNLHTLQVSHQLDFDESRYTLKFAAFLPNSDQFFIGFSNDSLHVWSSHSLGTLRMAQPIKARNRKLRLLPAGESIPEIVLRCPDDSDLEEDLTFDCQDYDFADGLLLSYCFTPDGNKMCLSTLDGYLLLLSVATFDLEKIYRLTDFTLHQMAFLSQPKERIVFGITARNQAVMLDLANTDHKLIVQSSNARSLSLSRDGKLLSVTSRCGEVNVWSTCRIFNALQAQTRCLSQVKSTFKQPKSLPACIVGGGVSKELRHLLNPQRLKTMLKEYGCYPEKYRYLIWTSLLDLPCNGPQFQELIKLGAPLMVRNRAKKLRIRNDQQRRVVIKIWSCLAQWCKVLAHADFLPHLIFPFVKQMPKNSLVCFELIATLVLNHFQLWFEFHPLPPSNYLAMCENILQHCDEQLCKFYKSHEILPKDFAWPLLSTAFSEVLEEQQWLSLWDNIFSEQPWFPVFLVVAYNLIHREIIVRLPDKRSVLSFFHDQNPVDLSKLLSKARKLMSKCALALHPQRFMQRFSPIPKGVYPKFLKYPSEWIDEQEDQAVSLIKHNQEIDARIRHLELEEVKIMERLENGLKQEEHARRLKEMEKVYQDTIHREEERITCQRKMLLTYQMEVRRRKSEVITKLQESEQRRKILEMEKDMDLLMHSIERERRRHNQEMQLAEDEIRNQEMELLAQRYYSDTEGAPLAQKYYDKIQKLCSQRDQLQKNLRDMTMEQLRTPATSSVQFSPHLVDIENSIFEIQREFTEIITTDTTTLEYRRNLS</sequence>
<feature type="region of interest" description="Disordered" evidence="10">
    <location>
        <begin position="52"/>
        <end position="74"/>
    </location>
</feature>
<dbReference type="GO" id="GO:0036064">
    <property type="term" value="C:ciliary basal body"/>
    <property type="evidence" value="ECO:0007669"/>
    <property type="project" value="TreeGrafter"/>
</dbReference>
<gene>
    <name evidence="12" type="primary">Dyak\GE11407</name>
    <name evidence="12" type="synonym">dyak_GLEANR_11741</name>
    <name evidence="12" type="synonym">GE11407</name>
    <name evidence="12" type="ORF">Dyak_GE11407</name>
</gene>
<evidence type="ECO:0000256" key="1">
    <source>
        <dbReference type="ARBA" id="ARBA00004138"/>
    </source>
</evidence>
<dbReference type="SUPFAM" id="SSF69322">
    <property type="entry name" value="Tricorn protease domain 2"/>
    <property type="match status" value="1"/>
</dbReference>
<evidence type="ECO:0000256" key="5">
    <source>
        <dbReference type="ARBA" id="ARBA00022737"/>
    </source>
</evidence>
<evidence type="ECO:0000256" key="10">
    <source>
        <dbReference type="SAM" id="MobiDB-lite"/>
    </source>
</evidence>
<evidence type="ECO:0000256" key="2">
    <source>
        <dbReference type="ARBA" id="ARBA00004300"/>
    </source>
</evidence>
<proteinExistence type="predicted"/>